<feature type="transmembrane region" description="Helical" evidence="6">
    <location>
        <begin position="358"/>
        <end position="378"/>
    </location>
</feature>
<evidence type="ECO:0000256" key="4">
    <source>
        <dbReference type="ARBA" id="ARBA00022989"/>
    </source>
</evidence>
<dbReference type="InterPro" id="IPR002293">
    <property type="entry name" value="AA/rel_permease1"/>
</dbReference>
<proteinExistence type="predicted"/>
<feature type="transmembrane region" description="Helical" evidence="6">
    <location>
        <begin position="208"/>
        <end position="228"/>
    </location>
</feature>
<dbReference type="Pfam" id="PF13520">
    <property type="entry name" value="AA_permease_2"/>
    <property type="match status" value="1"/>
</dbReference>
<feature type="transmembrane region" description="Helical" evidence="6">
    <location>
        <begin position="70"/>
        <end position="91"/>
    </location>
</feature>
<feature type="transmembrane region" description="Helical" evidence="6">
    <location>
        <begin position="178"/>
        <end position="196"/>
    </location>
</feature>
<keyword evidence="8" id="KW-1185">Reference proteome</keyword>
<feature type="transmembrane region" description="Helical" evidence="6">
    <location>
        <begin position="492"/>
        <end position="510"/>
    </location>
</feature>
<accession>A0ABQ5Q771</accession>
<feature type="transmembrane region" description="Helical" evidence="6">
    <location>
        <begin position="431"/>
        <end position="450"/>
    </location>
</feature>
<dbReference type="Proteomes" id="UP001165089">
    <property type="component" value="Unassembled WGS sequence"/>
</dbReference>
<evidence type="ECO:0000313" key="7">
    <source>
        <dbReference type="EMBL" id="GLH70523.1"/>
    </source>
</evidence>
<evidence type="ECO:0000256" key="5">
    <source>
        <dbReference type="ARBA" id="ARBA00023136"/>
    </source>
</evidence>
<feature type="transmembrane region" description="Helical" evidence="6">
    <location>
        <begin position="470"/>
        <end position="486"/>
    </location>
</feature>
<evidence type="ECO:0000256" key="1">
    <source>
        <dbReference type="ARBA" id="ARBA00004141"/>
    </source>
</evidence>
<reference evidence="7 8" key="1">
    <citation type="journal article" date="2023" name="Antonie Van Leeuwenhoek">
        <title>Mesoterricola silvestris gen. nov., sp. nov., Mesoterricola sediminis sp. nov., Geothrix oryzae sp. nov., Geothrix edaphica sp. nov., Geothrix rubra sp. nov., and Geothrix limicola sp. nov., six novel members of Acidobacteriota isolated from soils.</title>
        <authorList>
            <person name="Itoh H."/>
            <person name="Sugisawa Y."/>
            <person name="Mise K."/>
            <person name="Xu Z."/>
            <person name="Kuniyasu M."/>
            <person name="Ushijima N."/>
            <person name="Kawano K."/>
            <person name="Kobayashi E."/>
            <person name="Shiratori Y."/>
            <person name="Masuda Y."/>
            <person name="Senoo K."/>
        </authorList>
    </citation>
    <scope>NUCLEOTIDE SEQUENCE [LARGE SCALE GENOMIC DNA]</scope>
    <source>
        <strain evidence="7 8">Red803</strain>
    </source>
</reference>
<dbReference type="RefSeq" id="WP_285725700.1">
    <property type="nucleotide sequence ID" value="NZ_BSDD01000003.1"/>
</dbReference>
<comment type="subcellular location">
    <subcellularLocation>
        <location evidence="1">Membrane</location>
        <topology evidence="1">Multi-pass membrane protein</topology>
    </subcellularLocation>
</comment>
<keyword evidence="5 6" id="KW-0472">Membrane</keyword>
<protein>
    <submittedName>
        <fullName evidence="7">Amino acid transporter</fullName>
    </submittedName>
</protein>
<gene>
    <name evidence="7" type="ORF">GETHPA_20560</name>
</gene>
<dbReference type="PANTHER" id="PTHR43243:SF4">
    <property type="entry name" value="CATIONIC AMINO ACID TRANSPORTER 4"/>
    <property type="match status" value="1"/>
</dbReference>
<feature type="transmembrane region" description="Helical" evidence="6">
    <location>
        <begin position="41"/>
        <end position="64"/>
    </location>
</feature>
<feature type="transmembrane region" description="Helical" evidence="6">
    <location>
        <begin position="407"/>
        <end position="425"/>
    </location>
</feature>
<keyword evidence="3 6" id="KW-0812">Transmembrane</keyword>
<evidence type="ECO:0000313" key="8">
    <source>
        <dbReference type="Proteomes" id="UP001165089"/>
    </source>
</evidence>
<evidence type="ECO:0000256" key="6">
    <source>
        <dbReference type="SAM" id="Phobius"/>
    </source>
</evidence>
<comment type="caution">
    <text evidence="7">The sequence shown here is derived from an EMBL/GenBank/DDBJ whole genome shotgun (WGS) entry which is preliminary data.</text>
</comment>
<dbReference type="Gene3D" id="1.20.1740.10">
    <property type="entry name" value="Amino acid/polyamine transporter I"/>
    <property type="match status" value="1"/>
</dbReference>
<feature type="transmembrane region" description="Helical" evidence="6">
    <location>
        <begin position="302"/>
        <end position="324"/>
    </location>
</feature>
<name>A0ABQ5Q771_9BACT</name>
<feature type="transmembrane region" description="Helical" evidence="6">
    <location>
        <begin position="259"/>
        <end position="281"/>
    </location>
</feature>
<feature type="transmembrane region" description="Helical" evidence="6">
    <location>
        <begin position="112"/>
        <end position="136"/>
    </location>
</feature>
<dbReference type="EMBL" id="BSDD01000003">
    <property type="protein sequence ID" value="GLH70523.1"/>
    <property type="molecule type" value="Genomic_DNA"/>
</dbReference>
<keyword evidence="4 6" id="KW-1133">Transmembrane helix</keyword>
<keyword evidence="2" id="KW-0813">Transport</keyword>
<evidence type="ECO:0000256" key="3">
    <source>
        <dbReference type="ARBA" id="ARBA00022692"/>
    </source>
</evidence>
<sequence length="524" mass="55472">MGGLFVKKDLGRLIADANDPNAGEGGHGGGQLKRTLGAFNLTTLGIGAIIGAGIFSLTGTAAAYYAGPGIVYSFVIGGILCALAGVCYAEMAAMVPVAGSAYAYSYATMGEFIAWIIGWDLILEYAFGAVTVSVSWSGYFMSMLSKTLGIHLSDTFLRFTEGPWGNLVTLSTGQQVHGYWNLPATFVALVVAAVLYRGMRESALVNNLIVVTKVTIVLLFIILGWAVITKANWIGDPSAHGLMSLIPPPGPSMRNGVSFFSYGKAGVLTGAGVVFFAYIGFDAVSTTAQECKNPTRDLPIGILGSLVICTILYILMALVLTGVVPYKQLGVADPIAVGIDRIVELRHWTPAAAKTFTLLVKLGALAGLTSVILVMMMGQTRVFYAMSKDGLLPWFGRAHKTYGTPHLATVVTGIFVMACGGLMPMSLVGELVSIGTLLAFVLVCLGVPILRMNNPGVARPFKVPGGTPGAWIIGLTGAGACLWVMSGLPRDTWLRLIVWLIIGFCIYFGYSRSHSRLRAERTSA</sequence>
<dbReference type="PANTHER" id="PTHR43243">
    <property type="entry name" value="INNER MEMBRANE TRANSPORTER YGJI-RELATED"/>
    <property type="match status" value="1"/>
</dbReference>
<dbReference type="PIRSF" id="PIRSF006060">
    <property type="entry name" value="AA_transporter"/>
    <property type="match status" value="1"/>
</dbReference>
<evidence type="ECO:0000256" key="2">
    <source>
        <dbReference type="ARBA" id="ARBA00022448"/>
    </source>
</evidence>
<organism evidence="7 8">
    <name type="scientific">Geothrix rubra</name>
    <dbReference type="NCBI Taxonomy" id="2927977"/>
    <lineage>
        <taxon>Bacteria</taxon>
        <taxon>Pseudomonadati</taxon>
        <taxon>Acidobacteriota</taxon>
        <taxon>Holophagae</taxon>
        <taxon>Holophagales</taxon>
        <taxon>Holophagaceae</taxon>
        <taxon>Geothrix</taxon>
    </lineage>
</organism>